<name>A0A1I2IHA1_9BACT</name>
<proteinExistence type="predicted"/>
<dbReference type="Proteomes" id="UP000199513">
    <property type="component" value="Unassembled WGS sequence"/>
</dbReference>
<evidence type="ECO:0000313" key="1">
    <source>
        <dbReference type="EMBL" id="SFF40196.1"/>
    </source>
</evidence>
<dbReference type="EMBL" id="FONY01000031">
    <property type="protein sequence ID" value="SFF40196.1"/>
    <property type="molecule type" value="Genomic_DNA"/>
</dbReference>
<evidence type="ECO:0000313" key="2">
    <source>
        <dbReference type="Proteomes" id="UP000199513"/>
    </source>
</evidence>
<dbReference type="STRING" id="1003.SAMN04488541_103123"/>
<protein>
    <submittedName>
        <fullName evidence="1">Uncharacterized protein</fullName>
    </submittedName>
</protein>
<organism evidence="1 2">
    <name type="scientific">Thermoflexibacter ruber</name>
    <dbReference type="NCBI Taxonomy" id="1003"/>
    <lineage>
        <taxon>Bacteria</taxon>
        <taxon>Pseudomonadati</taxon>
        <taxon>Bacteroidota</taxon>
        <taxon>Cytophagia</taxon>
        <taxon>Cytophagales</taxon>
        <taxon>Thermoflexibacteraceae</taxon>
        <taxon>Thermoflexibacter</taxon>
    </lineage>
</organism>
<keyword evidence="2" id="KW-1185">Reference proteome</keyword>
<gene>
    <name evidence="1" type="ORF">SAMN04488541_103123</name>
</gene>
<reference evidence="1 2" key="1">
    <citation type="submission" date="2016-10" db="EMBL/GenBank/DDBJ databases">
        <authorList>
            <person name="de Groot N.N."/>
        </authorList>
    </citation>
    <scope>NUCLEOTIDE SEQUENCE [LARGE SCALE GENOMIC DNA]</scope>
    <source>
        <strain>GEY</strain>
        <strain evidence="2">DSM 9560</strain>
    </source>
</reference>
<dbReference type="AlphaFoldDB" id="A0A1I2IHA1"/>
<sequence>MIQIGEWFMIATISDFIFKKQDFIKTFFKQSAYHFRFIFKIS</sequence>
<accession>A0A1I2IHA1</accession>